<dbReference type="Pfam" id="PF00892">
    <property type="entry name" value="EamA"/>
    <property type="match status" value="2"/>
</dbReference>
<keyword evidence="3 6" id="KW-0812">Transmembrane</keyword>
<dbReference type="EMBL" id="WMLB01000019">
    <property type="protein sequence ID" value="MTH68353.1"/>
    <property type="molecule type" value="Genomic_DNA"/>
</dbReference>
<keyword evidence="5 6" id="KW-0472">Membrane</keyword>
<organism evidence="8 9">
    <name type="scientific">Agromyces bracchium</name>
    <dbReference type="NCBI Taxonomy" id="88376"/>
    <lineage>
        <taxon>Bacteria</taxon>
        <taxon>Bacillati</taxon>
        <taxon>Actinomycetota</taxon>
        <taxon>Actinomycetes</taxon>
        <taxon>Micrococcales</taxon>
        <taxon>Microbacteriaceae</taxon>
        <taxon>Agromyces</taxon>
    </lineage>
</organism>
<feature type="transmembrane region" description="Helical" evidence="6">
    <location>
        <begin position="35"/>
        <end position="52"/>
    </location>
</feature>
<comment type="caution">
    <text evidence="8">The sequence shown here is derived from an EMBL/GenBank/DDBJ whole genome shotgun (WGS) entry which is preliminary data.</text>
</comment>
<feature type="transmembrane region" description="Helical" evidence="6">
    <location>
        <begin position="175"/>
        <end position="194"/>
    </location>
</feature>
<dbReference type="AlphaFoldDB" id="A0A6I3MDG0"/>
<feature type="transmembrane region" description="Helical" evidence="6">
    <location>
        <begin position="141"/>
        <end position="163"/>
    </location>
</feature>
<feature type="transmembrane region" description="Helical" evidence="6">
    <location>
        <begin position="117"/>
        <end position="135"/>
    </location>
</feature>
<evidence type="ECO:0000256" key="4">
    <source>
        <dbReference type="ARBA" id="ARBA00022989"/>
    </source>
</evidence>
<feature type="transmembrane region" description="Helical" evidence="6">
    <location>
        <begin position="262"/>
        <end position="281"/>
    </location>
</feature>
<evidence type="ECO:0000313" key="8">
    <source>
        <dbReference type="EMBL" id="MTH68353.1"/>
    </source>
</evidence>
<feature type="transmembrane region" description="Helical" evidence="6">
    <location>
        <begin position="61"/>
        <end position="84"/>
    </location>
</feature>
<proteinExistence type="inferred from homology"/>
<evidence type="ECO:0000256" key="5">
    <source>
        <dbReference type="ARBA" id="ARBA00023136"/>
    </source>
</evidence>
<dbReference type="PANTHER" id="PTHR32322:SF2">
    <property type="entry name" value="EAMA DOMAIN-CONTAINING PROTEIN"/>
    <property type="match status" value="1"/>
</dbReference>
<dbReference type="OrthoDB" id="5430053at2"/>
<dbReference type="RefSeq" id="WP_155051377.1">
    <property type="nucleotide sequence ID" value="NZ_BAAAIB010000013.1"/>
</dbReference>
<keyword evidence="9" id="KW-1185">Reference proteome</keyword>
<dbReference type="PANTHER" id="PTHR32322">
    <property type="entry name" value="INNER MEMBRANE TRANSPORTER"/>
    <property type="match status" value="1"/>
</dbReference>
<feature type="transmembrane region" description="Helical" evidence="6">
    <location>
        <begin position="90"/>
        <end position="110"/>
    </location>
</feature>
<dbReference type="InterPro" id="IPR037185">
    <property type="entry name" value="EmrE-like"/>
</dbReference>
<evidence type="ECO:0000313" key="9">
    <source>
        <dbReference type="Proteomes" id="UP000433071"/>
    </source>
</evidence>
<accession>A0A6I3MDG0</accession>
<dbReference type="InterPro" id="IPR000620">
    <property type="entry name" value="EamA_dom"/>
</dbReference>
<evidence type="ECO:0000256" key="2">
    <source>
        <dbReference type="ARBA" id="ARBA00007362"/>
    </source>
</evidence>
<dbReference type="GO" id="GO:0016020">
    <property type="term" value="C:membrane"/>
    <property type="evidence" value="ECO:0007669"/>
    <property type="project" value="UniProtKB-SubCell"/>
</dbReference>
<keyword evidence="4 6" id="KW-1133">Transmembrane helix</keyword>
<evidence type="ECO:0000259" key="7">
    <source>
        <dbReference type="Pfam" id="PF00892"/>
    </source>
</evidence>
<evidence type="ECO:0000256" key="6">
    <source>
        <dbReference type="SAM" id="Phobius"/>
    </source>
</evidence>
<dbReference type="SUPFAM" id="SSF103481">
    <property type="entry name" value="Multidrug resistance efflux transporter EmrE"/>
    <property type="match status" value="2"/>
</dbReference>
<protein>
    <submittedName>
        <fullName evidence="8">EamA family transporter</fullName>
    </submittedName>
</protein>
<comment type="similarity">
    <text evidence="2">Belongs to the EamA transporter family.</text>
</comment>
<sequence>METTWRWVAVTAIAPIAWGSTYWVTREFLPPDAPLWGSVLRALPAGLLLLALRPRRPRGAWWWRAAVLGALNVGVFFALVYLVAQLLPTSLASTIMATSPAAMMLLAWLFAGERLRLVPLVGAGLGIAGVAIMLAGDGVAAAPLGIAASVLAMLLSSLGYILAKRWREGTDVLSITSWQLLAGGLLLLPAALVVEGTPPPMDGRSLAAFAYVSVIATAVAFAAWFVGLSRLPAGTVGLIGLLNPVTGVLLGVLVAGERLGGWQLAGLAVVLVGILLGQPVAQRSIARVRERIGRRAHADAADPRLARGRRTEVRAPLPADC</sequence>
<feature type="domain" description="EamA" evidence="7">
    <location>
        <begin position="144"/>
        <end position="276"/>
    </location>
</feature>
<evidence type="ECO:0000256" key="1">
    <source>
        <dbReference type="ARBA" id="ARBA00004141"/>
    </source>
</evidence>
<gene>
    <name evidence="8" type="ORF">GJ743_08220</name>
</gene>
<feature type="transmembrane region" description="Helical" evidence="6">
    <location>
        <begin position="238"/>
        <end position="256"/>
    </location>
</feature>
<dbReference type="InterPro" id="IPR050638">
    <property type="entry name" value="AA-Vitamin_Transporters"/>
</dbReference>
<feature type="transmembrane region" description="Helical" evidence="6">
    <location>
        <begin position="206"/>
        <end position="226"/>
    </location>
</feature>
<name>A0A6I3MDG0_9MICO</name>
<reference evidence="8 9" key="1">
    <citation type="submission" date="2019-11" db="EMBL/GenBank/DDBJ databases">
        <title>Agromyces kandeliae sp. nov., isolated from mangrove soil.</title>
        <authorList>
            <person name="Wang R."/>
        </authorList>
    </citation>
    <scope>NUCLEOTIDE SEQUENCE [LARGE SCALE GENOMIC DNA]</scope>
    <source>
        <strain evidence="8 9">JCM 11433</strain>
    </source>
</reference>
<evidence type="ECO:0000256" key="3">
    <source>
        <dbReference type="ARBA" id="ARBA00022692"/>
    </source>
</evidence>
<dbReference type="Gene3D" id="1.10.3730.20">
    <property type="match status" value="1"/>
</dbReference>
<feature type="domain" description="EamA" evidence="7">
    <location>
        <begin position="6"/>
        <end position="134"/>
    </location>
</feature>
<dbReference type="Proteomes" id="UP000433071">
    <property type="component" value="Unassembled WGS sequence"/>
</dbReference>
<comment type="subcellular location">
    <subcellularLocation>
        <location evidence="1">Membrane</location>
        <topology evidence="1">Multi-pass membrane protein</topology>
    </subcellularLocation>
</comment>